<keyword evidence="4" id="KW-0812">Transmembrane</keyword>
<organism evidence="8">
    <name type="scientific">marine sediment metagenome</name>
    <dbReference type="NCBI Taxonomy" id="412755"/>
    <lineage>
        <taxon>unclassified sequences</taxon>
        <taxon>metagenomes</taxon>
        <taxon>ecological metagenomes</taxon>
    </lineage>
</organism>
<dbReference type="GO" id="GO:0016757">
    <property type="term" value="F:glycosyltransferase activity"/>
    <property type="evidence" value="ECO:0007669"/>
    <property type="project" value="UniProtKB-KW"/>
</dbReference>
<gene>
    <name evidence="8" type="ORF">S01H1_31450</name>
</gene>
<evidence type="ECO:0000256" key="3">
    <source>
        <dbReference type="ARBA" id="ARBA00022679"/>
    </source>
</evidence>
<dbReference type="Pfam" id="PF00535">
    <property type="entry name" value="Glycos_transf_2"/>
    <property type="match status" value="1"/>
</dbReference>
<proteinExistence type="predicted"/>
<reference evidence="8" key="1">
    <citation type="journal article" date="2014" name="Front. Microbiol.">
        <title>High frequency of phylogenetically diverse reductive dehalogenase-homologous genes in deep subseafloor sedimentary metagenomes.</title>
        <authorList>
            <person name="Kawai M."/>
            <person name="Futagami T."/>
            <person name="Toyoda A."/>
            <person name="Takaki Y."/>
            <person name="Nishi S."/>
            <person name="Hori S."/>
            <person name="Arai W."/>
            <person name="Tsubouchi T."/>
            <person name="Morono Y."/>
            <person name="Uchiyama I."/>
            <person name="Ito T."/>
            <person name="Fujiyama A."/>
            <person name="Inagaki F."/>
            <person name="Takami H."/>
        </authorList>
    </citation>
    <scope>NUCLEOTIDE SEQUENCE</scope>
    <source>
        <strain evidence="8">Expedition CK06-06</strain>
    </source>
</reference>
<evidence type="ECO:0000256" key="4">
    <source>
        <dbReference type="ARBA" id="ARBA00022692"/>
    </source>
</evidence>
<protein>
    <recommendedName>
        <fullName evidence="7">Glycosyltransferase 2-like domain-containing protein</fullName>
    </recommendedName>
</protein>
<comment type="subcellular location">
    <subcellularLocation>
        <location evidence="1">Membrane</location>
        <topology evidence="1">Multi-pass membrane protein</topology>
    </subcellularLocation>
</comment>
<keyword evidence="2" id="KW-0328">Glycosyltransferase</keyword>
<evidence type="ECO:0000256" key="2">
    <source>
        <dbReference type="ARBA" id="ARBA00022676"/>
    </source>
</evidence>
<accession>X0TAK1</accession>
<dbReference type="SUPFAM" id="SSF53448">
    <property type="entry name" value="Nucleotide-diphospho-sugar transferases"/>
    <property type="match status" value="1"/>
</dbReference>
<keyword evidence="3" id="KW-0808">Transferase</keyword>
<evidence type="ECO:0000256" key="6">
    <source>
        <dbReference type="ARBA" id="ARBA00023136"/>
    </source>
</evidence>
<evidence type="ECO:0000256" key="1">
    <source>
        <dbReference type="ARBA" id="ARBA00004141"/>
    </source>
</evidence>
<feature type="non-terminal residue" evidence="8">
    <location>
        <position position="162"/>
    </location>
</feature>
<sequence>MKLSFAIPAFNERDNIGETIHEILAITGGIDYIKETQIIVVDDHSSDDTFEIIKNEKDPRIEYLRLSRRSGSHTALRAGIFESRGDAVICMSADGQDNPACIKEMLAKWREGSKVVWALRRKREKEPWYVSKPAGIFYKLLFLLGNAERSHVDLSRADFYLL</sequence>
<dbReference type="EMBL" id="BARS01019403">
    <property type="protein sequence ID" value="GAF90508.1"/>
    <property type="molecule type" value="Genomic_DNA"/>
</dbReference>
<dbReference type="PANTHER" id="PTHR48090:SF1">
    <property type="entry name" value="PROPHAGE BACTOPRENOL GLUCOSYL TRANSFERASE HOMOLOG"/>
    <property type="match status" value="1"/>
</dbReference>
<dbReference type="PANTHER" id="PTHR48090">
    <property type="entry name" value="UNDECAPRENYL-PHOSPHATE 4-DEOXY-4-FORMAMIDO-L-ARABINOSE TRANSFERASE-RELATED"/>
    <property type="match status" value="1"/>
</dbReference>
<dbReference type="InterPro" id="IPR029044">
    <property type="entry name" value="Nucleotide-diphossugar_trans"/>
</dbReference>
<evidence type="ECO:0000259" key="7">
    <source>
        <dbReference type="Pfam" id="PF00535"/>
    </source>
</evidence>
<dbReference type="InterPro" id="IPR001173">
    <property type="entry name" value="Glyco_trans_2-like"/>
</dbReference>
<keyword evidence="6" id="KW-0472">Membrane</keyword>
<comment type="caution">
    <text evidence="8">The sequence shown here is derived from an EMBL/GenBank/DDBJ whole genome shotgun (WGS) entry which is preliminary data.</text>
</comment>
<dbReference type="GO" id="GO:0005886">
    <property type="term" value="C:plasma membrane"/>
    <property type="evidence" value="ECO:0007669"/>
    <property type="project" value="TreeGrafter"/>
</dbReference>
<feature type="domain" description="Glycosyltransferase 2-like" evidence="7">
    <location>
        <begin position="4"/>
        <end position="133"/>
    </location>
</feature>
<evidence type="ECO:0000256" key="5">
    <source>
        <dbReference type="ARBA" id="ARBA00022989"/>
    </source>
</evidence>
<dbReference type="InterPro" id="IPR050256">
    <property type="entry name" value="Glycosyltransferase_2"/>
</dbReference>
<dbReference type="AlphaFoldDB" id="X0TAK1"/>
<name>X0TAK1_9ZZZZ</name>
<keyword evidence="5" id="KW-1133">Transmembrane helix</keyword>
<evidence type="ECO:0000313" key="8">
    <source>
        <dbReference type="EMBL" id="GAF90508.1"/>
    </source>
</evidence>
<dbReference type="Gene3D" id="3.90.550.10">
    <property type="entry name" value="Spore Coat Polysaccharide Biosynthesis Protein SpsA, Chain A"/>
    <property type="match status" value="1"/>
</dbReference>